<comment type="caution">
    <text evidence="2">The sequence shown here is derived from an EMBL/GenBank/DDBJ whole genome shotgun (WGS) entry which is preliminary data.</text>
</comment>
<protein>
    <submittedName>
        <fullName evidence="2">Uncharacterized protein</fullName>
    </submittedName>
</protein>
<keyword evidence="1" id="KW-0472">Membrane</keyword>
<evidence type="ECO:0000313" key="3">
    <source>
        <dbReference type="Proteomes" id="UP001596296"/>
    </source>
</evidence>
<keyword evidence="1" id="KW-1133">Transmembrane helix</keyword>
<feature type="transmembrane region" description="Helical" evidence="1">
    <location>
        <begin position="101"/>
        <end position="118"/>
    </location>
</feature>
<dbReference type="RefSeq" id="WP_379746207.1">
    <property type="nucleotide sequence ID" value="NZ_JBHSVN010000001.1"/>
</dbReference>
<feature type="transmembrane region" description="Helical" evidence="1">
    <location>
        <begin position="254"/>
        <end position="276"/>
    </location>
</feature>
<dbReference type="EMBL" id="JBHSXL010000013">
    <property type="protein sequence ID" value="MFC6893784.1"/>
    <property type="molecule type" value="Genomic_DNA"/>
</dbReference>
<accession>A0ABD5UW15</accession>
<feature type="transmembrane region" description="Helical" evidence="1">
    <location>
        <begin position="124"/>
        <end position="142"/>
    </location>
</feature>
<organism evidence="2 3">
    <name type="scientific">Halopenitus salinus</name>
    <dbReference type="NCBI Taxonomy" id="1198295"/>
    <lineage>
        <taxon>Archaea</taxon>
        <taxon>Methanobacteriati</taxon>
        <taxon>Methanobacteriota</taxon>
        <taxon>Stenosarchaea group</taxon>
        <taxon>Halobacteria</taxon>
        <taxon>Halobacteriales</taxon>
        <taxon>Haloferacaceae</taxon>
        <taxon>Halopenitus</taxon>
    </lineage>
</organism>
<feature type="transmembrane region" description="Helical" evidence="1">
    <location>
        <begin position="63"/>
        <end position="80"/>
    </location>
</feature>
<proteinExistence type="predicted"/>
<feature type="transmembrane region" description="Helical" evidence="1">
    <location>
        <begin position="24"/>
        <end position="57"/>
    </location>
</feature>
<keyword evidence="1" id="KW-0812">Transmembrane</keyword>
<evidence type="ECO:0000313" key="2">
    <source>
        <dbReference type="EMBL" id="MFC6893784.1"/>
    </source>
</evidence>
<reference evidence="2 3" key="1">
    <citation type="journal article" date="2019" name="Int. J. Syst. Evol. Microbiol.">
        <title>The Global Catalogue of Microorganisms (GCM) 10K type strain sequencing project: providing services to taxonomists for standard genome sequencing and annotation.</title>
        <authorList>
            <consortium name="The Broad Institute Genomics Platform"/>
            <consortium name="The Broad Institute Genome Sequencing Center for Infectious Disease"/>
            <person name="Wu L."/>
            <person name="Ma J."/>
        </authorList>
    </citation>
    <scope>NUCLEOTIDE SEQUENCE [LARGE SCALE GENOMIC DNA]</scope>
    <source>
        <strain evidence="2 3">SKJ47</strain>
    </source>
</reference>
<gene>
    <name evidence="2" type="ORF">ACFQE9_14395</name>
</gene>
<name>A0ABD5UW15_9EURY</name>
<dbReference type="Proteomes" id="UP001596296">
    <property type="component" value="Unassembled WGS sequence"/>
</dbReference>
<feature type="transmembrane region" description="Helical" evidence="1">
    <location>
        <begin position="228"/>
        <end position="248"/>
    </location>
</feature>
<dbReference type="AlphaFoldDB" id="A0ABD5UW15"/>
<evidence type="ECO:0000256" key="1">
    <source>
        <dbReference type="SAM" id="Phobius"/>
    </source>
</evidence>
<keyword evidence="3" id="KW-1185">Reference proteome</keyword>
<sequence>MTPSAQSVDGETIDWKLDVDDSALLLALAYVFPSVFGGAIVLVCGLLIWLIGAALWAGDFGRAIGIVVVAVLALLSRRYLPALLETNVATPFFERFSRRGLLVGSLLGALALLGSVQVHSFAPYAVFIASCVPLVLTAAFPTSGHAAVTMETLVVDDTEIHLQEVRTFRTLSVDTFAVCRLSYRRGTPSAPRIIILPSDYVNVVAGLIESVRESSREEHTTIDRTERFIVGIFGLGMVAIGPLLWLALPPGDGQVIALYAGAMFGLFGALLLRYAYTA</sequence>